<evidence type="ECO:0000313" key="1">
    <source>
        <dbReference type="EMBL" id="KAF8822531.1"/>
    </source>
</evidence>
<sequence length="194" mass="22396">PPPPLSPPPYFSINFLQVPTSLIPRFPVDWRNGGRALLCAAMALLEGFRLHRHRQSLEWQRRGLCEGRCRSDCAKSSWRCLCAWRAVGIYKHYRAMDGLFISYKGFISTKKPLFTVPRFVAKQNGRNSVPLRWDPLMKTYTFLSPHLPLDERFEHADRHHFIRGFDTMKSFSGYTSDAVLTESDISESDTEDIS</sequence>
<name>A0ABQ7JEU2_9APIC</name>
<dbReference type="EMBL" id="JADAQX010000044">
    <property type="protein sequence ID" value="KAF8822531.1"/>
    <property type="molecule type" value="Genomic_DNA"/>
</dbReference>
<organism evidence="1 2">
    <name type="scientific">Cardiosporidium cionae</name>
    <dbReference type="NCBI Taxonomy" id="476202"/>
    <lineage>
        <taxon>Eukaryota</taxon>
        <taxon>Sar</taxon>
        <taxon>Alveolata</taxon>
        <taxon>Apicomplexa</taxon>
        <taxon>Aconoidasida</taxon>
        <taxon>Nephromycida</taxon>
        <taxon>Cardiosporidium</taxon>
    </lineage>
</organism>
<comment type="caution">
    <text evidence="1">The sequence shown here is derived from an EMBL/GenBank/DDBJ whole genome shotgun (WGS) entry which is preliminary data.</text>
</comment>
<feature type="non-terminal residue" evidence="1">
    <location>
        <position position="1"/>
    </location>
</feature>
<accession>A0ABQ7JEU2</accession>
<gene>
    <name evidence="1" type="ORF">IE077_003540</name>
</gene>
<evidence type="ECO:0000313" key="2">
    <source>
        <dbReference type="Proteomes" id="UP000823046"/>
    </source>
</evidence>
<reference evidence="1 2" key="1">
    <citation type="journal article" date="2020" name="bioRxiv">
        <title>Metabolic contributions of an alphaproteobacterial endosymbiont in the apicomplexan Cardiosporidium cionae.</title>
        <authorList>
            <person name="Hunter E.S."/>
            <person name="Paight C.J."/>
            <person name="Lane C.E."/>
        </authorList>
    </citation>
    <scope>NUCLEOTIDE SEQUENCE [LARGE SCALE GENOMIC DNA]</scope>
    <source>
        <strain evidence="1">ESH_2018</strain>
    </source>
</reference>
<protein>
    <submittedName>
        <fullName evidence="1">Uncharacterized protein</fullName>
    </submittedName>
</protein>
<proteinExistence type="predicted"/>
<keyword evidence="2" id="KW-1185">Reference proteome</keyword>
<dbReference type="Proteomes" id="UP000823046">
    <property type="component" value="Unassembled WGS sequence"/>
</dbReference>